<dbReference type="RefSeq" id="XP_060350540.1">
    <property type="nucleotide sequence ID" value="XM_060491666.1"/>
</dbReference>
<evidence type="ECO:0000256" key="1">
    <source>
        <dbReference type="SAM" id="MobiDB-lite"/>
    </source>
</evidence>
<reference evidence="2 3" key="1">
    <citation type="submission" date="2016-10" db="EMBL/GenBank/DDBJ databases">
        <title>The genome sequence of Colletotrichum fioriniae PJ7.</title>
        <authorList>
            <person name="Baroncelli R."/>
        </authorList>
    </citation>
    <scope>NUCLEOTIDE SEQUENCE [LARGE SCALE GENOMIC DNA]</scope>
    <source>
        <strain evidence="2 3">IMI 384185</strain>
    </source>
</reference>
<keyword evidence="3" id="KW-1185">Reference proteome</keyword>
<organism evidence="2 3">
    <name type="scientific">Colletotrichum paranaense</name>
    <dbReference type="NCBI Taxonomy" id="1914294"/>
    <lineage>
        <taxon>Eukaryota</taxon>
        <taxon>Fungi</taxon>
        <taxon>Dikarya</taxon>
        <taxon>Ascomycota</taxon>
        <taxon>Pezizomycotina</taxon>
        <taxon>Sordariomycetes</taxon>
        <taxon>Hypocreomycetidae</taxon>
        <taxon>Glomerellales</taxon>
        <taxon>Glomerellaceae</taxon>
        <taxon>Colletotrichum</taxon>
        <taxon>Colletotrichum acutatum species complex</taxon>
    </lineage>
</organism>
<protein>
    <submittedName>
        <fullName evidence="2">Uncharacterized protein</fullName>
    </submittedName>
</protein>
<gene>
    <name evidence="2" type="ORF">CPAR01_07397</name>
</gene>
<sequence length="116" mass="12617">MCTDQTTSPHLTSSEQERGEQQQQEGEKQWHACTASRVPPPTTRTATSADHVSHARQQVVGTSHVHPTRPEKPTRDKVQPSCAVAAEAAAPAAGRPHTSHIQSNGTRHNIVFFLLP</sequence>
<name>A0ABQ9SPI5_9PEZI</name>
<comment type="caution">
    <text evidence="2">The sequence shown here is derived from an EMBL/GenBank/DDBJ whole genome shotgun (WGS) entry which is preliminary data.</text>
</comment>
<feature type="compositionally biased region" description="Polar residues" evidence="1">
    <location>
        <begin position="43"/>
        <end position="61"/>
    </location>
</feature>
<dbReference type="Proteomes" id="UP001241169">
    <property type="component" value="Unassembled WGS sequence"/>
</dbReference>
<evidence type="ECO:0000313" key="2">
    <source>
        <dbReference type="EMBL" id="KAK1541408.1"/>
    </source>
</evidence>
<feature type="compositionally biased region" description="Basic and acidic residues" evidence="1">
    <location>
        <begin position="15"/>
        <end position="30"/>
    </location>
</feature>
<proteinExistence type="predicted"/>
<evidence type="ECO:0000313" key="3">
    <source>
        <dbReference type="Proteomes" id="UP001241169"/>
    </source>
</evidence>
<dbReference type="EMBL" id="MOPA01000005">
    <property type="protein sequence ID" value="KAK1541408.1"/>
    <property type="molecule type" value="Genomic_DNA"/>
</dbReference>
<feature type="compositionally biased region" description="Polar residues" evidence="1">
    <location>
        <begin position="1"/>
        <end position="14"/>
    </location>
</feature>
<accession>A0ABQ9SPI5</accession>
<dbReference type="GeneID" id="85375565"/>
<feature type="region of interest" description="Disordered" evidence="1">
    <location>
        <begin position="1"/>
        <end position="82"/>
    </location>
</feature>
<feature type="compositionally biased region" description="Basic and acidic residues" evidence="1">
    <location>
        <begin position="68"/>
        <end position="78"/>
    </location>
</feature>